<dbReference type="OrthoDB" id="9805770at2"/>
<dbReference type="GO" id="GO:0006086">
    <property type="term" value="P:pyruvate decarboxylation to acetyl-CoA"/>
    <property type="evidence" value="ECO:0007669"/>
    <property type="project" value="TreeGrafter"/>
</dbReference>
<dbReference type="InterPro" id="IPR050743">
    <property type="entry name" value="2-oxoacid_DH_E2_comp"/>
</dbReference>
<dbReference type="SUPFAM" id="SSF52777">
    <property type="entry name" value="CoA-dependent acyltransferases"/>
    <property type="match status" value="1"/>
</dbReference>
<evidence type="ECO:0000313" key="5">
    <source>
        <dbReference type="EMBL" id="PXV71672.1"/>
    </source>
</evidence>
<dbReference type="Pfam" id="PF00198">
    <property type="entry name" value="2-oxoacid_dh"/>
    <property type="match status" value="1"/>
</dbReference>
<reference evidence="5 6" key="1">
    <citation type="submission" date="2018-04" db="EMBL/GenBank/DDBJ databases">
        <title>Genomic Encyclopedia of Type Strains, Phase IV (KMG-IV): sequencing the most valuable type-strain genomes for metagenomic binning, comparative biology and taxonomic classification.</title>
        <authorList>
            <person name="Goeker M."/>
        </authorList>
    </citation>
    <scope>NUCLEOTIDE SEQUENCE [LARGE SCALE GENOMIC DNA]</scope>
    <source>
        <strain evidence="5 6">DSM 104150</strain>
    </source>
</reference>
<gene>
    <name evidence="5" type="ORF">C8D93_101727</name>
</gene>
<keyword evidence="3 5" id="KW-0012">Acyltransferase</keyword>
<protein>
    <submittedName>
        <fullName evidence="5">2-oxoacid dehydrogenase/acyltransferase catalytic subunit</fullName>
    </submittedName>
</protein>
<dbReference type="InterPro" id="IPR001078">
    <property type="entry name" value="2-oxoacid_DH_actylTfrase"/>
</dbReference>
<dbReference type="PANTHER" id="PTHR43178:SF2">
    <property type="entry name" value="DIHYDROLIPOYLLYSINE-RESIDUE ACETYLTRANSFERASE COMPONENT OF PYRUVATE DEHYDROGENASE COMPLEX"/>
    <property type="match status" value="1"/>
</dbReference>
<comment type="caution">
    <text evidence="5">The sequence shown here is derived from an EMBL/GenBank/DDBJ whole genome shotgun (WGS) entry which is preliminary data.</text>
</comment>
<name>A0A318ELB4_9GAMM</name>
<evidence type="ECO:0000256" key="2">
    <source>
        <dbReference type="ARBA" id="ARBA00022679"/>
    </source>
</evidence>
<evidence type="ECO:0000256" key="3">
    <source>
        <dbReference type="ARBA" id="ARBA00023315"/>
    </source>
</evidence>
<dbReference type="GO" id="GO:0005737">
    <property type="term" value="C:cytoplasm"/>
    <property type="evidence" value="ECO:0007669"/>
    <property type="project" value="TreeGrafter"/>
</dbReference>
<dbReference type="GO" id="GO:0016407">
    <property type="term" value="F:acetyltransferase activity"/>
    <property type="evidence" value="ECO:0007669"/>
    <property type="project" value="TreeGrafter"/>
</dbReference>
<evidence type="ECO:0000259" key="4">
    <source>
        <dbReference type="Pfam" id="PF00198"/>
    </source>
</evidence>
<accession>A0A318ELB4</accession>
<evidence type="ECO:0000256" key="1">
    <source>
        <dbReference type="ARBA" id="ARBA00001938"/>
    </source>
</evidence>
<dbReference type="PANTHER" id="PTHR43178">
    <property type="entry name" value="DIHYDROLIPOAMIDE ACETYLTRANSFERASE COMPONENT OF PYRUVATE DEHYDROGENASE COMPLEX"/>
    <property type="match status" value="1"/>
</dbReference>
<sequence length="96" mass="10125">MSEMSGASFSVSSLGSVGGTGFTPIINLPEVAILGLTRTRLAPRPTGSGTVEWRSMLPVSLSYDHRVINGADAARFCRFVETAMESRISAGHVAEP</sequence>
<dbReference type="Gene3D" id="3.30.559.10">
    <property type="entry name" value="Chloramphenicol acetyltransferase-like domain"/>
    <property type="match status" value="1"/>
</dbReference>
<evidence type="ECO:0000313" key="6">
    <source>
        <dbReference type="Proteomes" id="UP000248330"/>
    </source>
</evidence>
<keyword evidence="2 5" id="KW-0808">Transferase</keyword>
<dbReference type="Proteomes" id="UP000248330">
    <property type="component" value="Unassembled WGS sequence"/>
</dbReference>
<dbReference type="InterPro" id="IPR023213">
    <property type="entry name" value="CAT-like_dom_sf"/>
</dbReference>
<dbReference type="EMBL" id="QICN01000001">
    <property type="protein sequence ID" value="PXV71672.1"/>
    <property type="molecule type" value="Genomic_DNA"/>
</dbReference>
<keyword evidence="6" id="KW-1185">Reference proteome</keyword>
<organism evidence="5 6">
    <name type="scientific">Sinimarinibacterium flocculans</name>
    <dbReference type="NCBI Taxonomy" id="985250"/>
    <lineage>
        <taxon>Bacteria</taxon>
        <taxon>Pseudomonadati</taxon>
        <taxon>Pseudomonadota</taxon>
        <taxon>Gammaproteobacteria</taxon>
        <taxon>Nevskiales</taxon>
        <taxon>Nevskiaceae</taxon>
        <taxon>Sinimarinibacterium</taxon>
    </lineage>
</organism>
<proteinExistence type="predicted"/>
<feature type="domain" description="2-oxoacid dehydrogenase acyltransferase catalytic" evidence="4">
    <location>
        <begin position="2"/>
        <end position="86"/>
    </location>
</feature>
<dbReference type="AlphaFoldDB" id="A0A318ELB4"/>
<comment type="cofactor">
    <cofactor evidence="1">
        <name>(R)-lipoate</name>
        <dbReference type="ChEBI" id="CHEBI:83088"/>
    </cofactor>
</comment>
<dbReference type="GO" id="GO:0031405">
    <property type="term" value="F:lipoic acid binding"/>
    <property type="evidence" value="ECO:0007669"/>
    <property type="project" value="TreeGrafter"/>
</dbReference>